<sequence>MQIAAHEVVPFEKGDTTRYVEIHELTLAQLRQWLVHAAENPTTDWMSAALLEQGSVADLAHFTDLNPDGAEAYTPSELAHLWDRVKAINAHFFAMLGRLEAGRNQPSSNSKASKTASLI</sequence>
<proteinExistence type="predicted"/>
<dbReference type="Proteomes" id="UP000244902">
    <property type="component" value="Chromosome"/>
</dbReference>
<organism evidence="1 2">
    <name type="scientific">Parazoarcus communis</name>
    <dbReference type="NCBI Taxonomy" id="41977"/>
    <lineage>
        <taxon>Bacteria</taxon>
        <taxon>Pseudomonadati</taxon>
        <taxon>Pseudomonadota</taxon>
        <taxon>Betaproteobacteria</taxon>
        <taxon>Rhodocyclales</taxon>
        <taxon>Zoogloeaceae</taxon>
        <taxon>Parazoarcus</taxon>
    </lineage>
</organism>
<protein>
    <submittedName>
        <fullName evidence="1">Uncharacterized protein</fullName>
    </submittedName>
</protein>
<evidence type="ECO:0000313" key="1">
    <source>
        <dbReference type="EMBL" id="AWI78580.1"/>
    </source>
</evidence>
<dbReference type="RefSeq" id="WP_108971540.1">
    <property type="nucleotide sequence ID" value="NZ_CP022188.1"/>
</dbReference>
<dbReference type="EMBL" id="CP022188">
    <property type="protein sequence ID" value="AWI78580.1"/>
    <property type="molecule type" value="Genomic_DNA"/>
</dbReference>
<evidence type="ECO:0000313" key="2">
    <source>
        <dbReference type="Proteomes" id="UP000244902"/>
    </source>
</evidence>
<dbReference type="AlphaFoldDB" id="A0A2U8GZ32"/>
<gene>
    <name evidence="1" type="ORF">CEW87_03920</name>
</gene>
<reference evidence="1 2" key="1">
    <citation type="submission" date="2017-06" db="EMBL/GenBank/DDBJ databases">
        <title>Azoarcus sp. TSNA42 complete genome sequence.</title>
        <authorList>
            <person name="Woo J.-H."/>
            <person name="Kim H.-S."/>
        </authorList>
    </citation>
    <scope>NUCLEOTIDE SEQUENCE [LARGE SCALE GENOMIC DNA]</scope>
    <source>
        <strain evidence="1 2">TSNA42</strain>
    </source>
</reference>
<accession>A0A2U8GZ32</accession>
<name>A0A2U8GZ32_9RHOO</name>